<evidence type="ECO:0000313" key="3">
    <source>
        <dbReference type="EMBL" id="CAF4673414.1"/>
    </source>
</evidence>
<gene>
    <name evidence="2" type="ORF">FME351_LOCUS31906</name>
    <name evidence="3" type="ORF">TSG867_LOCUS31989</name>
</gene>
<dbReference type="EMBL" id="CAJOBQ010006567">
    <property type="protein sequence ID" value="CAF4673414.1"/>
    <property type="molecule type" value="Genomic_DNA"/>
</dbReference>
<comment type="caution">
    <text evidence="2">The sequence shown here is derived from an EMBL/GenBank/DDBJ whole genome shotgun (WGS) entry which is preliminary data.</text>
</comment>
<evidence type="ECO:0000256" key="1">
    <source>
        <dbReference type="SAM" id="MobiDB-lite"/>
    </source>
</evidence>
<dbReference type="AlphaFoldDB" id="A0A818ZJW6"/>
<dbReference type="Proteomes" id="UP000663862">
    <property type="component" value="Unassembled WGS sequence"/>
</dbReference>
<organism evidence="2 4">
    <name type="scientific">Rotaria socialis</name>
    <dbReference type="NCBI Taxonomy" id="392032"/>
    <lineage>
        <taxon>Eukaryota</taxon>
        <taxon>Metazoa</taxon>
        <taxon>Spiralia</taxon>
        <taxon>Gnathifera</taxon>
        <taxon>Rotifera</taxon>
        <taxon>Eurotatoria</taxon>
        <taxon>Bdelloidea</taxon>
        <taxon>Philodinida</taxon>
        <taxon>Philodinidae</taxon>
        <taxon>Rotaria</taxon>
    </lineage>
</organism>
<evidence type="ECO:0000313" key="4">
    <source>
        <dbReference type="Proteomes" id="UP000663869"/>
    </source>
</evidence>
<evidence type="ECO:0000313" key="2">
    <source>
        <dbReference type="EMBL" id="CAF3770180.1"/>
    </source>
</evidence>
<sequence length="31" mass="3585">PPPPPPPRHQRLQPSVRQHPPRQPTVPQYQA</sequence>
<dbReference type="EMBL" id="CAJNYU010004546">
    <property type="protein sequence ID" value="CAF3770180.1"/>
    <property type="molecule type" value="Genomic_DNA"/>
</dbReference>
<reference evidence="2" key="1">
    <citation type="submission" date="2021-02" db="EMBL/GenBank/DDBJ databases">
        <authorList>
            <person name="Nowell W R."/>
        </authorList>
    </citation>
    <scope>NUCLEOTIDE SEQUENCE</scope>
</reference>
<feature type="non-terminal residue" evidence="2">
    <location>
        <position position="1"/>
    </location>
</feature>
<dbReference type="Proteomes" id="UP000663869">
    <property type="component" value="Unassembled WGS sequence"/>
</dbReference>
<accession>A0A818ZJW6</accession>
<protein>
    <submittedName>
        <fullName evidence="2">Uncharacterized protein</fullName>
    </submittedName>
</protein>
<proteinExistence type="predicted"/>
<name>A0A818ZJW6_9BILA</name>
<feature type="region of interest" description="Disordered" evidence="1">
    <location>
        <begin position="1"/>
        <end position="31"/>
    </location>
</feature>